<keyword evidence="6" id="KW-1185">Reference proteome</keyword>
<dbReference type="PANTHER" id="PTHR43201">
    <property type="entry name" value="ACYL-COA SYNTHETASE"/>
    <property type="match status" value="1"/>
</dbReference>
<organism evidence="5 6">
    <name type="scientific">Pseudonocardia eucalypti</name>
    <dbReference type="NCBI Taxonomy" id="648755"/>
    <lineage>
        <taxon>Bacteria</taxon>
        <taxon>Bacillati</taxon>
        <taxon>Actinomycetota</taxon>
        <taxon>Actinomycetes</taxon>
        <taxon>Pseudonocardiales</taxon>
        <taxon>Pseudonocardiaceae</taxon>
        <taxon>Pseudonocardia</taxon>
    </lineage>
</organism>
<evidence type="ECO:0000259" key="4">
    <source>
        <dbReference type="Pfam" id="PF13193"/>
    </source>
</evidence>
<comment type="caution">
    <text evidence="5">The sequence shown here is derived from an EMBL/GenBank/DDBJ whole genome shotgun (WGS) entry which is preliminary data.</text>
</comment>
<accession>A0ABP9R9R5</accession>
<dbReference type="Pfam" id="PF13193">
    <property type="entry name" value="AMP-binding_C"/>
    <property type="match status" value="1"/>
</dbReference>
<evidence type="ECO:0000256" key="1">
    <source>
        <dbReference type="ARBA" id="ARBA00006432"/>
    </source>
</evidence>
<dbReference type="RefSeq" id="WP_185066311.1">
    <property type="nucleotide sequence ID" value="NZ_BAABJP010000056.1"/>
</dbReference>
<feature type="domain" description="AMP-dependent synthetase/ligase" evidence="3">
    <location>
        <begin position="12"/>
        <end position="367"/>
    </location>
</feature>
<dbReference type="InterPro" id="IPR025110">
    <property type="entry name" value="AMP-bd_C"/>
</dbReference>
<evidence type="ECO:0000259" key="3">
    <source>
        <dbReference type="Pfam" id="PF00501"/>
    </source>
</evidence>
<comment type="similarity">
    <text evidence="1">Belongs to the ATP-dependent AMP-binding enzyme family.</text>
</comment>
<evidence type="ECO:0000313" key="6">
    <source>
        <dbReference type="Proteomes" id="UP001428817"/>
    </source>
</evidence>
<evidence type="ECO:0000313" key="5">
    <source>
        <dbReference type="EMBL" id="GAA5173338.1"/>
    </source>
</evidence>
<dbReference type="EMBL" id="BAABJP010000056">
    <property type="protein sequence ID" value="GAA5173338.1"/>
    <property type="molecule type" value="Genomic_DNA"/>
</dbReference>
<sequence length="504" mass="53187">MRPAPATDWVAYNARHHPDAPALEDAATGRAWTWRATEDRVARLARVLADRLGVRRGDRVAALAHNDTRLLELQFACWRIGAIFVPLSWRLSVAELELCVADCAPAALVHDAAWAEKAHALAVPARASWGTPGAEHDLDAALDTAERAPAAHDNTLDQPAQLLYTSGTTGRPKAAIITFGTLVWNAVNMAGPARVTGEGDRHLAALPLFHAGGLNGVTNPMLLGGGCVRVAAGFDPEATLAALSEPGVTHFSGAPVMYLMMSGLPGFDRADFSGLRYGQLGGGYLEAELAGAYAERGVPLLPSYGATEMGPSVTSMTRGSAAGKIGSCGFPVRHTQLRLVDESGRDVPEGAVGEAWVRGPSITPGYWGRDPAESFEPGGWFRSGDALRMDADGFCYVTGRLKDMYKSGGENVFAAEVEDVLVGHPDVAEIAVIGVPDPKWGEVGRAVVVPRPGAPEPTVAALAEFAAGKLARFKLPHGVVCVEALERNGSGKVVKDVLRRKYGS</sequence>
<dbReference type="SUPFAM" id="SSF56801">
    <property type="entry name" value="Acetyl-CoA synthetase-like"/>
    <property type="match status" value="1"/>
</dbReference>
<feature type="domain" description="AMP-binding enzyme C-terminal" evidence="4">
    <location>
        <begin position="416"/>
        <end position="492"/>
    </location>
</feature>
<proteinExistence type="inferred from homology"/>
<dbReference type="PANTHER" id="PTHR43201:SF5">
    <property type="entry name" value="MEDIUM-CHAIN ACYL-COA LIGASE ACSF2, MITOCHONDRIAL"/>
    <property type="match status" value="1"/>
</dbReference>
<name>A0ABP9R9R5_9PSEU</name>
<dbReference type="InterPro" id="IPR020845">
    <property type="entry name" value="AMP-binding_CS"/>
</dbReference>
<keyword evidence="2 5" id="KW-0436">Ligase</keyword>
<dbReference type="InterPro" id="IPR045851">
    <property type="entry name" value="AMP-bd_C_sf"/>
</dbReference>
<protein>
    <submittedName>
        <fullName evidence="5">Long-chain fatty acid--CoA ligase</fullName>
    </submittedName>
</protein>
<dbReference type="InterPro" id="IPR042099">
    <property type="entry name" value="ANL_N_sf"/>
</dbReference>
<reference evidence="6" key="1">
    <citation type="journal article" date="2019" name="Int. J. Syst. Evol. Microbiol.">
        <title>The Global Catalogue of Microorganisms (GCM) 10K type strain sequencing project: providing services to taxonomists for standard genome sequencing and annotation.</title>
        <authorList>
            <consortium name="The Broad Institute Genomics Platform"/>
            <consortium name="The Broad Institute Genome Sequencing Center for Infectious Disease"/>
            <person name="Wu L."/>
            <person name="Ma J."/>
        </authorList>
    </citation>
    <scope>NUCLEOTIDE SEQUENCE [LARGE SCALE GENOMIC DNA]</scope>
    <source>
        <strain evidence="6">JCM 18303</strain>
    </source>
</reference>
<dbReference type="Proteomes" id="UP001428817">
    <property type="component" value="Unassembled WGS sequence"/>
</dbReference>
<dbReference type="Pfam" id="PF00501">
    <property type="entry name" value="AMP-binding"/>
    <property type="match status" value="1"/>
</dbReference>
<dbReference type="InterPro" id="IPR000873">
    <property type="entry name" value="AMP-dep_synth/lig_dom"/>
</dbReference>
<dbReference type="Gene3D" id="3.30.300.30">
    <property type="match status" value="1"/>
</dbReference>
<evidence type="ECO:0000256" key="2">
    <source>
        <dbReference type="ARBA" id="ARBA00022598"/>
    </source>
</evidence>
<dbReference type="Gene3D" id="3.40.50.12780">
    <property type="entry name" value="N-terminal domain of ligase-like"/>
    <property type="match status" value="1"/>
</dbReference>
<gene>
    <name evidence="5" type="ORF">GCM10023321_74570</name>
</gene>
<dbReference type="PROSITE" id="PS00455">
    <property type="entry name" value="AMP_BINDING"/>
    <property type="match status" value="1"/>
</dbReference>
<dbReference type="GO" id="GO:0016874">
    <property type="term" value="F:ligase activity"/>
    <property type="evidence" value="ECO:0007669"/>
    <property type="project" value="UniProtKB-KW"/>
</dbReference>